<dbReference type="GO" id="GO:0140658">
    <property type="term" value="F:ATP-dependent chromatin remodeler activity"/>
    <property type="evidence" value="ECO:0007669"/>
    <property type="project" value="TreeGrafter"/>
</dbReference>
<dbReference type="PROSITE" id="PS51194">
    <property type="entry name" value="HELICASE_CTER"/>
    <property type="match status" value="1"/>
</dbReference>
<accession>A0AA38F474</accession>
<keyword evidence="3" id="KW-0539">Nucleus</keyword>
<evidence type="ECO:0000256" key="3">
    <source>
        <dbReference type="ARBA" id="ARBA00023242"/>
    </source>
</evidence>
<feature type="compositionally biased region" description="Low complexity" evidence="4">
    <location>
        <begin position="1219"/>
        <end position="1236"/>
    </location>
</feature>
<feature type="region of interest" description="Disordered" evidence="4">
    <location>
        <begin position="818"/>
        <end position="854"/>
    </location>
</feature>
<organism evidence="6 7">
    <name type="scientific">Taxus chinensis</name>
    <name type="common">Chinese yew</name>
    <name type="synonym">Taxus wallichiana var. chinensis</name>
    <dbReference type="NCBI Taxonomy" id="29808"/>
    <lineage>
        <taxon>Eukaryota</taxon>
        <taxon>Viridiplantae</taxon>
        <taxon>Streptophyta</taxon>
        <taxon>Embryophyta</taxon>
        <taxon>Tracheophyta</taxon>
        <taxon>Spermatophyta</taxon>
        <taxon>Pinopsida</taxon>
        <taxon>Pinidae</taxon>
        <taxon>Conifers II</taxon>
        <taxon>Cupressales</taxon>
        <taxon>Taxaceae</taxon>
        <taxon>Taxus</taxon>
    </lineage>
</organism>
<dbReference type="InterPro" id="IPR049730">
    <property type="entry name" value="SNF2/RAD54-like_C"/>
</dbReference>
<dbReference type="Pfam" id="PF00271">
    <property type="entry name" value="Helicase_C"/>
    <property type="match status" value="1"/>
</dbReference>
<sequence length="1827" mass="203099">MMATFFILSLMKEFDIIQPVLIVTSIAGVSLWESEILQWDPSVNIIVYCGNRDARDVIRKLEFFDESGCMMAQIVLSTVDIVSSDLIFLKPINWEVLIIDECQRSKILKAVTRMEQLPVGFRLVLFNEQMKDNAAEISHLLSFLDSGNDYTPEGISEHQHEDGSEYLASLKSKLLEYMVHERKSDSLSSAKFIEYWVPIELASVQVEQYCMILMTNGDSLCSMLKKNDPEPLRDILLSLRKCCVHPYLVDVSLQTSLRRGLQEVEFLDMDIKASSKLQLLDNILSELRLKGQRVLILFQMIGRSGGTSIGDILDDHIRQRFGVDSYERVDGCLSSTKKHAALQMFNSKDSGRFVFLLEKRACGTSIKLFSIDTVIIFDSDWNPLNDLRALQKVHFDAHVEQLKVFRFYSPFTLEERVLISAKQDYVLDNHLENLNAAVCQMLLKWGTSHLFKRYDELRDSNSHDLKLTSGNDNENLKSLAKDILACVHNGFRDDNIPENPVIQRVSRSGGYGKGVQMLGESENQWKEEKMPSNSFWVNLLKGRHIEKHGASGQLQRTRRKVQYSERSPSKSVSDPDELEARKKRRRVTETIDPISITSWLKDKKKSLASGKETSVDNIAIRTDGANQVSTESIQANSGKPSHLMVKKLPADMASGKYPSPCSGSCDADIEILGSDYENVNDKSSLAAQTAPRVEDGKALRLAQQYLHSRIKPELVELCKILQLPDGVTSMTEEFLSYVMNNYRLPKEPTSLLQAVEISLCCAAAGCLKYDMDLDMSIELAKSQLKFECKRAEIDSVYPKLRELCLKLRGDIPCSAGQCGGRVSPSPLNSESQQHAGEMHSQDERLSTSTDDNHTKRSMQMGAIQEPSNVHNSPGMHGNEQGRVDYTVNTERRDELGSPYQSGLYFPEQETLDTIVTPNGQPVEDDLNHIEEGIEVCVTNRQEFTLLDSVGVADISSSHGTSILSNCQPGFLSPEKVKIIKEKLQARKQVLLRKQQAEVKEFFKRRENEEKNLEARHSMDCHKIKHMHQNPEARDAKFKETKIRHAEMVGQLKEHFRKALHVLKNRQSALREKENKIFTTCLEDINAGRTSKFLFNLMESRSISKVSEHVAQNITSEACEPIDSALPSAAEAGRSISISNSEQPQDKPSLSESPMAVVCSQSPELQENQLVNGQRTSLMRDTPQNETNNLLETCRTSSSLERRGSGLCTHVPPQEDTTRSSSDSQLQQHLNQHLSLQKDSTASGEQCHQASRSSPDSQMRCHLIQDLSLQQDSTGSGEQCQQASEPENQGMPSISRSQIVHVDNIPSFAPSFEPTMQIESSHPLGETGVLERSGSAIATSVAAGSLPRGNESFHGMQYANPGLNPMQFRIPPPARVQQTNFSDPLYHETLKIQKEIERNNKLHEEETIRIQGEFAKELEEMKRRYTGLLQENEYAFTLKKRILETNLIKVDKNRRLAEAFKIKDSNATVSSVHSGSAIHLQQSRQQAIPVSNVRFPLLATPVVHSGSPALVSDLPTSCSLPSVSGIQAGGMFYSPRGIQSNDAWTPGLQFPARMLNPGISDQNTQLGQGAQPNSLPHNFGGVSDMINRSTGPSGCSSINSGGRLTQAGQLQAQGNIGDIMSHVYLSEANSIISQRLQQQETGNLLGSPNRSANSGSLHSGFIPLQQNQPNCHNQISLVNSNHANALRVGAGIIESGTQDASNFVLGNVELFPLRGPSAASQVERIDIPQVSPSSFQMMNDNSILENLVSTNIQHPTQENILLEDNGNVGATLVYGNNASDAPIFTGRPTCGLESEVSPSPLLVPVQPNCNNMAHSINTQSIIYLSDDD</sequence>
<dbReference type="PANTHER" id="PTHR45623:SF13">
    <property type="entry name" value="HELICASE PROTEIN MOM1"/>
    <property type="match status" value="1"/>
</dbReference>
<dbReference type="Pfam" id="PF25029">
    <property type="entry name" value="MOM1"/>
    <property type="match status" value="1"/>
</dbReference>
<dbReference type="GO" id="GO:0005634">
    <property type="term" value="C:nucleus"/>
    <property type="evidence" value="ECO:0007669"/>
    <property type="project" value="UniProtKB-SubCell"/>
</dbReference>
<feature type="region of interest" description="Disordered" evidence="4">
    <location>
        <begin position="547"/>
        <end position="584"/>
    </location>
</feature>
<feature type="compositionally biased region" description="Basic and acidic residues" evidence="4">
    <location>
        <begin position="836"/>
        <end position="854"/>
    </location>
</feature>
<dbReference type="Gene3D" id="3.40.50.10810">
    <property type="entry name" value="Tandem AAA-ATPase domain"/>
    <property type="match status" value="1"/>
</dbReference>
<feature type="region of interest" description="Disordered" evidence="4">
    <location>
        <begin position="1137"/>
        <end position="1257"/>
    </location>
</feature>
<dbReference type="InterPro" id="IPR056882">
    <property type="entry name" value="MOM1_dom"/>
</dbReference>
<evidence type="ECO:0000313" key="6">
    <source>
        <dbReference type="EMBL" id="KAH9288415.1"/>
    </source>
</evidence>
<keyword evidence="7" id="KW-1185">Reference proteome</keyword>
<comment type="subcellular location">
    <subcellularLocation>
        <location evidence="1">Nucleus</location>
    </subcellularLocation>
</comment>
<feature type="region of interest" description="Disordered" evidence="4">
    <location>
        <begin position="1269"/>
        <end position="1291"/>
    </location>
</feature>
<evidence type="ECO:0000313" key="7">
    <source>
        <dbReference type="Proteomes" id="UP000824469"/>
    </source>
</evidence>
<dbReference type="GO" id="GO:0003682">
    <property type="term" value="F:chromatin binding"/>
    <property type="evidence" value="ECO:0007669"/>
    <property type="project" value="TreeGrafter"/>
</dbReference>
<keyword evidence="2" id="KW-0378">Hydrolase</keyword>
<gene>
    <name evidence="6" type="ORF">KI387_032532</name>
</gene>
<protein>
    <recommendedName>
        <fullName evidence="5">Helicase C-terminal domain-containing protein</fullName>
    </recommendedName>
</protein>
<dbReference type="GO" id="GO:0016887">
    <property type="term" value="F:ATP hydrolysis activity"/>
    <property type="evidence" value="ECO:0007669"/>
    <property type="project" value="TreeGrafter"/>
</dbReference>
<dbReference type="InterPro" id="IPR038718">
    <property type="entry name" value="SNF2-like_sf"/>
</dbReference>
<dbReference type="Gene3D" id="6.10.250.1310">
    <property type="match status" value="1"/>
</dbReference>
<dbReference type="GO" id="GO:0005524">
    <property type="term" value="F:ATP binding"/>
    <property type="evidence" value="ECO:0007669"/>
    <property type="project" value="InterPro"/>
</dbReference>
<dbReference type="GO" id="GO:0042393">
    <property type="term" value="F:histone binding"/>
    <property type="evidence" value="ECO:0007669"/>
    <property type="project" value="TreeGrafter"/>
</dbReference>
<dbReference type="InterPro" id="IPR000330">
    <property type="entry name" value="SNF2_N"/>
</dbReference>
<reference evidence="6 7" key="1">
    <citation type="journal article" date="2021" name="Nat. Plants">
        <title>The Taxus genome provides insights into paclitaxel biosynthesis.</title>
        <authorList>
            <person name="Xiong X."/>
            <person name="Gou J."/>
            <person name="Liao Q."/>
            <person name="Li Y."/>
            <person name="Zhou Q."/>
            <person name="Bi G."/>
            <person name="Li C."/>
            <person name="Du R."/>
            <person name="Wang X."/>
            <person name="Sun T."/>
            <person name="Guo L."/>
            <person name="Liang H."/>
            <person name="Lu P."/>
            <person name="Wu Y."/>
            <person name="Zhang Z."/>
            <person name="Ro D.K."/>
            <person name="Shang Y."/>
            <person name="Huang S."/>
            <person name="Yan J."/>
        </authorList>
    </citation>
    <scope>NUCLEOTIDE SEQUENCE [LARGE SCALE GENOMIC DNA]</scope>
    <source>
        <strain evidence="6">Ta-2019</strain>
    </source>
</reference>
<dbReference type="OMA" id="HEMLRIR"/>
<feature type="domain" description="Helicase C-terminal" evidence="5">
    <location>
        <begin position="275"/>
        <end position="442"/>
    </location>
</feature>
<dbReference type="InterPro" id="IPR027417">
    <property type="entry name" value="P-loop_NTPase"/>
</dbReference>
<comment type="caution">
    <text evidence="6">The sequence shown here is derived from an EMBL/GenBank/DDBJ whole genome shotgun (WGS) entry which is preliminary data.</text>
</comment>
<evidence type="ECO:0000256" key="2">
    <source>
        <dbReference type="ARBA" id="ARBA00022801"/>
    </source>
</evidence>
<dbReference type="SUPFAM" id="SSF52540">
    <property type="entry name" value="P-loop containing nucleoside triphosphate hydrolases"/>
    <property type="match status" value="2"/>
</dbReference>
<dbReference type="Proteomes" id="UP000824469">
    <property type="component" value="Unassembled WGS sequence"/>
</dbReference>
<evidence type="ECO:0000256" key="1">
    <source>
        <dbReference type="ARBA" id="ARBA00004123"/>
    </source>
</evidence>
<evidence type="ECO:0000256" key="4">
    <source>
        <dbReference type="SAM" id="MobiDB-lite"/>
    </source>
</evidence>
<proteinExistence type="predicted"/>
<dbReference type="Pfam" id="PF00176">
    <property type="entry name" value="SNF2-rel_dom"/>
    <property type="match status" value="1"/>
</dbReference>
<feature type="compositionally biased region" description="Polar residues" evidence="4">
    <location>
        <begin position="825"/>
        <end position="834"/>
    </location>
</feature>
<evidence type="ECO:0000259" key="5">
    <source>
        <dbReference type="PROSITE" id="PS51194"/>
    </source>
</evidence>
<dbReference type="CDD" id="cd18793">
    <property type="entry name" value="SF2_C_SNF"/>
    <property type="match status" value="1"/>
</dbReference>
<dbReference type="GO" id="GO:0000785">
    <property type="term" value="C:chromatin"/>
    <property type="evidence" value="ECO:0007669"/>
    <property type="project" value="TreeGrafter"/>
</dbReference>
<dbReference type="InterPro" id="IPR001650">
    <property type="entry name" value="Helicase_C-like"/>
</dbReference>
<dbReference type="EMBL" id="JAHRHJ020003813">
    <property type="protein sequence ID" value="KAH9288415.1"/>
    <property type="molecule type" value="Genomic_DNA"/>
</dbReference>
<dbReference type="Gene3D" id="3.40.50.300">
    <property type="entry name" value="P-loop containing nucleotide triphosphate hydrolases"/>
    <property type="match status" value="1"/>
</dbReference>
<name>A0AA38F474_TAXCH</name>
<feature type="compositionally biased region" description="Polar residues" evidence="4">
    <location>
        <begin position="1158"/>
        <end position="1198"/>
    </location>
</feature>
<feature type="compositionally biased region" description="Polar residues" evidence="4">
    <location>
        <begin position="1237"/>
        <end position="1256"/>
    </location>
</feature>
<feature type="compositionally biased region" description="Polar residues" evidence="4">
    <location>
        <begin position="1137"/>
        <end position="1151"/>
    </location>
</feature>
<dbReference type="GO" id="GO:0003677">
    <property type="term" value="F:DNA binding"/>
    <property type="evidence" value="ECO:0007669"/>
    <property type="project" value="TreeGrafter"/>
</dbReference>
<dbReference type="PANTHER" id="PTHR45623">
    <property type="entry name" value="CHROMODOMAIN-HELICASE-DNA-BINDING PROTEIN 3-RELATED-RELATED"/>
    <property type="match status" value="1"/>
</dbReference>